<feature type="region of interest" description="Disordered" evidence="1">
    <location>
        <begin position="1"/>
        <end position="20"/>
    </location>
</feature>
<sequence length="86" mass="9523">MQSGRPVKNNRARKTRGISLKTYKSESKSRYLKENPLDLSSKYLGDYRQLLTGNWPIYNSTVTGSCPPVTTANTGSCPPGTYGYLS</sequence>
<evidence type="ECO:0000256" key="1">
    <source>
        <dbReference type="SAM" id="MobiDB-lite"/>
    </source>
</evidence>
<accession>W9S1B1</accession>
<protein>
    <submittedName>
        <fullName evidence="2">Uncharacterized protein</fullName>
    </submittedName>
</protein>
<organism evidence="2 3">
    <name type="scientific">Morus notabilis</name>
    <dbReference type="NCBI Taxonomy" id="981085"/>
    <lineage>
        <taxon>Eukaryota</taxon>
        <taxon>Viridiplantae</taxon>
        <taxon>Streptophyta</taxon>
        <taxon>Embryophyta</taxon>
        <taxon>Tracheophyta</taxon>
        <taxon>Spermatophyta</taxon>
        <taxon>Magnoliopsida</taxon>
        <taxon>eudicotyledons</taxon>
        <taxon>Gunneridae</taxon>
        <taxon>Pentapetalae</taxon>
        <taxon>rosids</taxon>
        <taxon>fabids</taxon>
        <taxon>Rosales</taxon>
        <taxon>Moraceae</taxon>
        <taxon>Moreae</taxon>
        <taxon>Morus</taxon>
    </lineage>
</organism>
<dbReference type="EMBL" id="KE345919">
    <property type="protein sequence ID" value="EXC20669.1"/>
    <property type="molecule type" value="Genomic_DNA"/>
</dbReference>
<proteinExistence type="predicted"/>
<evidence type="ECO:0000313" key="2">
    <source>
        <dbReference type="EMBL" id="EXC20669.1"/>
    </source>
</evidence>
<dbReference type="AlphaFoldDB" id="W9S1B1"/>
<keyword evidence="3" id="KW-1185">Reference proteome</keyword>
<gene>
    <name evidence="2" type="ORF">L484_027228</name>
</gene>
<dbReference type="Proteomes" id="UP000030645">
    <property type="component" value="Unassembled WGS sequence"/>
</dbReference>
<name>W9S1B1_9ROSA</name>
<reference evidence="3" key="1">
    <citation type="submission" date="2013-01" db="EMBL/GenBank/DDBJ databases">
        <title>Draft Genome Sequence of a Mulberry Tree, Morus notabilis C.K. Schneid.</title>
        <authorList>
            <person name="He N."/>
            <person name="Zhao S."/>
        </authorList>
    </citation>
    <scope>NUCLEOTIDE SEQUENCE</scope>
</reference>
<evidence type="ECO:0000313" key="3">
    <source>
        <dbReference type="Proteomes" id="UP000030645"/>
    </source>
</evidence>